<dbReference type="InterPro" id="IPR020825">
    <property type="entry name" value="Phe-tRNA_synthase-like_B3/B4"/>
</dbReference>
<evidence type="ECO:0000256" key="2">
    <source>
        <dbReference type="ARBA" id="ARBA00008653"/>
    </source>
</evidence>
<dbReference type="FunFam" id="3.50.40.10:FF:000001">
    <property type="entry name" value="Phenylalanine--tRNA ligase beta subunit"/>
    <property type="match status" value="1"/>
</dbReference>
<evidence type="ECO:0000256" key="11">
    <source>
        <dbReference type="ARBA" id="ARBA00022884"/>
    </source>
</evidence>
<keyword evidence="11 16" id="KW-0694">RNA-binding</keyword>
<evidence type="ECO:0000256" key="10">
    <source>
        <dbReference type="ARBA" id="ARBA00022842"/>
    </source>
</evidence>
<proteinExistence type="inferred from homology"/>
<dbReference type="RefSeq" id="WP_065236662.1">
    <property type="nucleotide sequence ID" value="NZ_JTJR01000008.1"/>
</dbReference>
<dbReference type="Pfam" id="PF03484">
    <property type="entry name" value="B5"/>
    <property type="match status" value="1"/>
</dbReference>
<dbReference type="InterPro" id="IPR041616">
    <property type="entry name" value="PheRS_beta_core"/>
</dbReference>
<dbReference type="FunFam" id="3.30.56.10:FF:000002">
    <property type="entry name" value="Phenylalanine--tRNA ligase beta subunit"/>
    <property type="match status" value="1"/>
</dbReference>
<dbReference type="GO" id="GO:0000049">
    <property type="term" value="F:tRNA binding"/>
    <property type="evidence" value="ECO:0007669"/>
    <property type="project" value="UniProtKB-UniRule"/>
</dbReference>
<dbReference type="FunFam" id="2.40.50.140:FF:000045">
    <property type="entry name" value="Phenylalanine--tRNA ligase beta subunit"/>
    <property type="match status" value="1"/>
</dbReference>
<evidence type="ECO:0000256" key="13">
    <source>
        <dbReference type="ARBA" id="ARBA00023146"/>
    </source>
</evidence>
<dbReference type="PROSITE" id="PS50886">
    <property type="entry name" value="TRBD"/>
    <property type="match status" value="1"/>
</dbReference>
<evidence type="ECO:0000256" key="15">
    <source>
        <dbReference type="HAMAP-Rule" id="MF_00283"/>
    </source>
</evidence>
<dbReference type="InterPro" id="IPR005146">
    <property type="entry name" value="B3/B4_tRNA-bd"/>
</dbReference>
<dbReference type="EC" id="6.1.1.20" evidence="15"/>
<dbReference type="InterPro" id="IPR004532">
    <property type="entry name" value="Phe-tRNA-ligase_IIc_bsu_bact"/>
</dbReference>
<dbReference type="AlphaFoldDB" id="A0A1A7PUY3"/>
<dbReference type="PANTHER" id="PTHR10947">
    <property type="entry name" value="PHENYLALANYL-TRNA SYNTHETASE BETA CHAIN AND LEUCINE-RICH REPEAT-CONTAINING PROTEIN 47"/>
    <property type="match status" value="1"/>
</dbReference>
<evidence type="ECO:0000313" key="21">
    <source>
        <dbReference type="Proteomes" id="UP000092626"/>
    </source>
</evidence>
<dbReference type="GO" id="GO:0005524">
    <property type="term" value="F:ATP binding"/>
    <property type="evidence" value="ECO:0007669"/>
    <property type="project" value="UniProtKB-UniRule"/>
</dbReference>
<evidence type="ECO:0000256" key="5">
    <source>
        <dbReference type="ARBA" id="ARBA00022555"/>
    </source>
</evidence>
<evidence type="ECO:0000259" key="18">
    <source>
        <dbReference type="PROSITE" id="PS51447"/>
    </source>
</evidence>
<dbReference type="GO" id="GO:0009328">
    <property type="term" value="C:phenylalanine-tRNA ligase complex"/>
    <property type="evidence" value="ECO:0007669"/>
    <property type="project" value="TreeGrafter"/>
</dbReference>
<dbReference type="InterPro" id="IPR036690">
    <property type="entry name" value="Fdx_antiC-bd_sf"/>
</dbReference>
<evidence type="ECO:0000256" key="4">
    <source>
        <dbReference type="ARBA" id="ARBA00022490"/>
    </source>
</evidence>
<feature type="binding site" evidence="15">
    <location>
        <position position="465"/>
    </location>
    <ligand>
        <name>Mg(2+)</name>
        <dbReference type="ChEBI" id="CHEBI:18420"/>
        <note>shared with alpha subunit</note>
    </ligand>
</feature>
<evidence type="ECO:0000256" key="9">
    <source>
        <dbReference type="ARBA" id="ARBA00022840"/>
    </source>
</evidence>
<dbReference type="Gene3D" id="3.50.40.10">
    <property type="entry name" value="Phenylalanyl-trna Synthetase, Chain B, domain 3"/>
    <property type="match status" value="1"/>
</dbReference>
<dbReference type="SMART" id="SM00896">
    <property type="entry name" value="FDX-ACB"/>
    <property type="match status" value="1"/>
</dbReference>
<evidence type="ECO:0000256" key="16">
    <source>
        <dbReference type="PROSITE-ProRule" id="PRU00209"/>
    </source>
</evidence>
<dbReference type="InterPro" id="IPR045864">
    <property type="entry name" value="aa-tRNA-synth_II/BPL/LPL"/>
</dbReference>
<name>A0A1A7PUY3_9PAST</name>
<keyword evidence="12 15" id="KW-0648">Protein biosynthesis</keyword>
<dbReference type="CDD" id="cd00769">
    <property type="entry name" value="PheRS_beta_core"/>
    <property type="match status" value="1"/>
</dbReference>
<sequence>MKFNESWLREWVNPAITTEQLCDQITMLGLEVDGVEPVAGEFSNVVVGEVVECAQHPDADRLRVTKVDVGTGELLDIVCGAPNCRKGLKVACAKVGAVLPGDFKIKKAKLRGQPSEGMLCSYAELAISTDGDGIIELPADAPIGMDLREYFNLNDQAIEISLTPNRADCLSIRGIAREVAVVNQVELNPLQFTPVNATINDKVAIDLQAPEACPRYLLRMVKNVNVNVKARTPIWMQEKLRRCGIRSIDPVVDITNYILLELGQPMHAFDADKVTQPIQVRMAKAGETLVLLDGSTAELKENTLLIADQKGPLAMAGIFGGEASGVNENTTNVILESAFFAPLAITGRARQYGLHTDASHRYERGVDFELQRYAMERATALLLEICGGEAGEICEVASEEFLPKLKPVTLRREKLDSLLGHVIPTETVTDIFQRLGFQVSFADNVWSVIPTSWRFDIEIEEDLIEEVARIYGYNTIPNNAPLAHLMMREHKESDVSLSRIKTAFVEHDYQEAITYSFVDPKVQSLLHPQQEALVLPNPISVEMSAMRVSLLSGLLGAVAYNQNRQQSRIRLFEAGLRFVPDSSAEIGVRQEFVIGGVITGTCHPEHWATKSESIDFFDLKGDLESIFDLTNAGKNIKFIAKSYPALHPGQSAAIMLDGEEIGFIGTIHPRVAQRLDLNGKVVVFEVLWNKIAHKDVIQAKEISRFPANRRDLAIIVAEDIAADSVLAVCREAAGAQLTQINLFDVYQGPGVAEGTKSLAISLVLQDKEKTLSDEDISAVVNAVLSALKEKLNAYLRD</sequence>
<dbReference type="InterPro" id="IPR045060">
    <property type="entry name" value="Phe-tRNA-ligase_IIc_bsu"/>
</dbReference>
<dbReference type="FunFam" id="3.30.930.10:FF:000022">
    <property type="entry name" value="Phenylalanine--tRNA ligase beta subunit"/>
    <property type="match status" value="1"/>
</dbReference>
<dbReference type="InterPro" id="IPR033714">
    <property type="entry name" value="tRNA_bind_bactPheRS"/>
</dbReference>
<dbReference type="Pfam" id="PF03483">
    <property type="entry name" value="B3_4"/>
    <property type="match status" value="1"/>
</dbReference>
<evidence type="ECO:0000256" key="1">
    <source>
        <dbReference type="ARBA" id="ARBA00004496"/>
    </source>
</evidence>
<dbReference type="InterPro" id="IPR002547">
    <property type="entry name" value="tRNA-bd_dom"/>
</dbReference>
<dbReference type="STRING" id="505345.QV06_01695"/>
<dbReference type="SMART" id="SM00873">
    <property type="entry name" value="B3_4"/>
    <property type="match status" value="1"/>
</dbReference>
<evidence type="ECO:0000256" key="12">
    <source>
        <dbReference type="ARBA" id="ARBA00022917"/>
    </source>
</evidence>
<comment type="catalytic activity">
    <reaction evidence="14 15">
        <text>tRNA(Phe) + L-phenylalanine + ATP = L-phenylalanyl-tRNA(Phe) + AMP + diphosphate + H(+)</text>
        <dbReference type="Rhea" id="RHEA:19413"/>
        <dbReference type="Rhea" id="RHEA-COMP:9668"/>
        <dbReference type="Rhea" id="RHEA-COMP:9699"/>
        <dbReference type="ChEBI" id="CHEBI:15378"/>
        <dbReference type="ChEBI" id="CHEBI:30616"/>
        <dbReference type="ChEBI" id="CHEBI:33019"/>
        <dbReference type="ChEBI" id="CHEBI:58095"/>
        <dbReference type="ChEBI" id="CHEBI:78442"/>
        <dbReference type="ChEBI" id="CHEBI:78531"/>
        <dbReference type="ChEBI" id="CHEBI:456215"/>
        <dbReference type="EC" id="6.1.1.20"/>
    </reaction>
</comment>
<comment type="similarity">
    <text evidence="2 15">Belongs to the phenylalanyl-tRNA synthetase beta subunit family. Type 1 subfamily.</text>
</comment>
<keyword evidence="4 15" id="KW-0963">Cytoplasm</keyword>
<dbReference type="GO" id="GO:0006432">
    <property type="term" value="P:phenylalanyl-tRNA aminoacylation"/>
    <property type="evidence" value="ECO:0007669"/>
    <property type="project" value="UniProtKB-UniRule"/>
</dbReference>
<dbReference type="Gene3D" id="3.30.70.380">
    <property type="entry name" value="Ferrodoxin-fold anticodon-binding domain"/>
    <property type="match status" value="1"/>
</dbReference>
<protein>
    <recommendedName>
        <fullName evidence="15">Phenylalanine--tRNA ligase beta subunit</fullName>
        <ecNumber evidence="15">6.1.1.20</ecNumber>
    </recommendedName>
    <alternativeName>
        <fullName evidence="15">Phenylalanyl-tRNA synthetase beta subunit</fullName>
        <shortName evidence="15">PheRS</shortName>
    </alternativeName>
</protein>
<dbReference type="PANTHER" id="PTHR10947:SF0">
    <property type="entry name" value="PHENYLALANINE--TRNA LIGASE BETA SUBUNIT"/>
    <property type="match status" value="1"/>
</dbReference>
<feature type="binding site" evidence="15">
    <location>
        <position position="456"/>
    </location>
    <ligand>
        <name>Mg(2+)</name>
        <dbReference type="ChEBI" id="CHEBI:18420"/>
        <note>shared with alpha subunit</note>
    </ligand>
</feature>
<dbReference type="FunFam" id="3.30.70.380:FF:000001">
    <property type="entry name" value="Phenylalanine--tRNA ligase beta subunit"/>
    <property type="match status" value="1"/>
</dbReference>
<dbReference type="InterPro" id="IPR009061">
    <property type="entry name" value="DNA-bd_dom_put_sf"/>
</dbReference>
<feature type="domain" description="FDX-ACB" evidence="18">
    <location>
        <begin position="703"/>
        <end position="796"/>
    </location>
</feature>
<feature type="domain" description="TRNA-binding" evidence="17">
    <location>
        <begin position="39"/>
        <end position="148"/>
    </location>
</feature>
<evidence type="ECO:0000256" key="6">
    <source>
        <dbReference type="ARBA" id="ARBA00022598"/>
    </source>
</evidence>
<dbReference type="SUPFAM" id="SSF56037">
    <property type="entry name" value="PheT/TilS domain"/>
    <property type="match status" value="1"/>
</dbReference>
<dbReference type="InterPro" id="IPR005147">
    <property type="entry name" value="tRNA_synthase_B5-dom"/>
</dbReference>
<dbReference type="PROSITE" id="PS51483">
    <property type="entry name" value="B5"/>
    <property type="match status" value="1"/>
</dbReference>
<organism evidence="20 21">
    <name type="scientific">Gallibacterium genomosp. 3</name>
    <dbReference type="NCBI Taxonomy" id="505345"/>
    <lineage>
        <taxon>Bacteria</taxon>
        <taxon>Pseudomonadati</taxon>
        <taxon>Pseudomonadota</taxon>
        <taxon>Gammaproteobacteria</taxon>
        <taxon>Pasteurellales</taxon>
        <taxon>Pasteurellaceae</taxon>
        <taxon>Gallibacterium</taxon>
    </lineage>
</organism>
<dbReference type="SMART" id="SM00874">
    <property type="entry name" value="B5"/>
    <property type="match status" value="1"/>
</dbReference>
<dbReference type="SUPFAM" id="SSF55681">
    <property type="entry name" value="Class II aaRS and biotin synthetases"/>
    <property type="match status" value="1"/>
</dbReference>
<evidence type="ECO:0000256" key="14">
    <source>
        <dbReference type="ARBA" id="ARBA00049255"/>
    </source>
</evidence>
<keyword evidence="13 15" id="KW-0030">Aminoacyl-tRNA synthetase</keyword>
<evidence type="ECO:0000256" key="3">
    <source>
        <dbReference type="ARBA" id="ARBA00011209"/>
    </source>
</evidence>
<dbReference type="InterPro" id="IPR005121">
    <property type="entry name" value="Fdx_antiC-bd"/>
</dbReference>
<accession>A0A1A7PUY3</accession>
<dbReference type="Gene3D" id="2.40.50.140">
    <property type="entry name" value="Nucleic acid-binding proteins"/>
    <property type="match status" value="1"/>
</dbReference>
<feature type="domain" description="B5" evidence="19">
    <location>
        <begin position="403"/>
        <end position="478"/>
    </location>
</feature>
<keyword evidence="10 15" id="KW-0460">Magnesium</keyword>
<comment type="caution">
    <text evidence="20">The sequence shown here is derived from an EMBL/GenBank/DDBJ whole genome shotgun (WGS) entry which is preliminary data.</text>
</comment>
<evidence type="ECO:0000256" key="7">
    <source>
        <dbReference type="ARBA" id="ARBA00022723"/>
    </source>
</evidence>
<dbReference type="PROSITE" id="PS51447">
    <property type="entry name" value="FDX_ACB"/>
    <property type="match status" value="1"/>
</dbReference>
<dbReference type="PATRIC" id="fig|505345.6.peg.350"/>
<comment type="subcellular location">
    <subcellularLocation>
        <location evidence="1 15">Cytoplasm</location>
    </subcellularLocation>
</comment>
<keyword evidence="7 15" id="KW-0479">Metal-binding</keyword>
<dbReference type="Pfam" id="PF03147">
    <property type="entry name" value="FDX-ACB"/>
    <property type="match status" value="1"/>
</dbReference>
<dbReference type="GO" id="GO:0004826">
    <property type="term" value="F:phenylalanine-tRNA ligase activity"/>
    <property type="evidence" value="ECO:0007669"/>
    <property type="project" value="UniProtKB-UniRule"/>
</dbReference>
<evidence type="ECO:0000313" key="20">
    <source>
        <dbReference type="EMBL" id="OBX05551.1"/>
    </source>
</evidence>
<dbReference type="SUPFAM" id="SSF54991">
    <property type="entry name" value="Anticodon-binding domain of PheRS"/>
    <property type="match status" value="1"/>
</dbReference>
<dbReference type="Proteomes" id="UP000092626">
    <property type="component" value="Unassembled WGS sequence"/>
</dbReference>
<feature type="binding site" evidence="15">
    <location>
        <position position="462"/>
    </location>
    <ligand>
        <name>Mg(2+)</name>
        <dbReference type="ChEBI" id="CHEBI:18420"/>
        <note>shared with alpha subunit</note>
    </ligand>
</feature>
<comment type="subunit">
    <text evidence="3 15">Tetramer of two alpha and two beta subunits.</text>
</comment>
<dbReference type="SUPFAM" id="SSF50249">
    <property type="entry name" value="Nucleic acid-binding proteins"/>
    <property type="match status" value="1"/>
</dbReference>
<dbReference type="HAMAP" id="MF_00283">
    <property type="entry name" value="Phe_tRNA_synth_beta1"/>
    <property type="match status" value="1"/>
</dbReference>
<keyword evidence="5 16" id="KW-0820">tRNA-binding</keyword>
<feature type="binding site" evidence="15">
    <location>
        <position position="466"/>
    </location>
    <ligand>
        <name>Mg(2+)</name>
        <dbReference type="ChEBI" id="CHEBI:18420"/>
        <note>shared with alpha subunit</note>
    </ligand>
</feature>
<dbReference type="InterPro" id="IPR012340">
    <property type="entry name" value="NA-bd_OB-fold"/>
</dbReference>
<dbReference type="NCBIfam" id="NF045760">
    <property type="entry name" value="YtpR"/>
    <property type="match status" value="1"/>
</dbReference>
<dbReference type="Pfam" id="PF01588">
    <property type="entry name" value="tRNA_bind"/>
    <property type="match status" value="1"/>
</dbReference>
<dbReference type="Gene3D" id="3.30.930.10">
    <property type="entry name" value="Bira Bifunctional Protein, Domain 2"/>
    <property type="match status" value="1"/>
</dbReference>
<keyword evidence="8 15" id="KW-0547">Nucleotide-binding</keyword>
<dbReference type="CDD" id="cd02796">
    <property type="entry name" value="tRNA_bind_bactPheRS"/>
    <property type="match status" value="1"/>
</dbReference>
<keyword evidence="6 15" id="KW-0436">Ligase</keyword>
<evidence type="ECO:0000259" key="19">
    <source>
        <dbReference type="PROSITE" id="PS51483"/>
    </source>
</evidence>
<keyword evidence="9 15" id="KW-0067">ATP-binding</keyword>
<evidence type="ECO:0000256" key="8">
    <source>
        <dbReference type="ARBA" id="ARBA00022741"/>
    </source>
</evidence>
<reference evidence="20 21" key="1">
    <citation type="submission" date="2014-11" db="EMBL/GenBank/DDBJ databases">
        <title>Pan-genome of Gallibacterium spp.</title>
        <authorList>
            <person name="Kudirkiene E."/>
            <person name="Bojesen A.M."/>
        </authorList>
    </citation>
    <scope>NUCLEOTIDE SEQUENCE [LARGE SCALE GENOMIC DNA]</scope>
    <source>
        <strain evidence="20 21">59/S3/89</strain>
    </source>
</reference>
<comment type="cofactor">
    <cofactor evidence="15">
        <name>Mg(2+)</name>
        <dbReference type="ChEBI" id="CHEBI:18420"/>
    </cofactor>
    <text evidence="15">Binds 2 magnesium ions per tetramer.</text>
</comment>
<evidence type="ECO:0000259" key="17">
    <source>
        <dbReference type="PROSITE" id="PS50886"/>
    </source>
</evidence>
<dbReference type="NCBIfam" id="TIGR00472">
    <property type="entry name" value="pheT_bact"/>
    <property type="match status" value="1"/>
</dbReference>
<dbReference type="EMBL" id="JTJR01000008">
    <property type="protein sequence ID" value="OBX05551.1"/>
    <property type="molecule type" value="Genomic_DNA"/>
</dbReference>
<dbReference type="GO" id="GO:0000287">
    <property type="term" value="F:magnesium ion binding"/>
    <property type="evidence" value="ECO:0007669"/>
    <property type="project" value="UniProtKB-UniRule"/>
</dbReference>
<dbReference type="Pfam" id="PF17759">
    <property type="entry name" value="tRNA_synthFbeta"/>
    <property type="match status" value="1"/>
</dbReference>
<gene>
    <name evidence="15 20" type="primary">pheT</name>
    <name evidence="20" type="ORF">QV06_01695</name>
</gene>
<dbReference type="SUPFAM" id="SSF46955">
    <property type="entry name" value="Putative DNA-binding domain"/>
    <property type="match status" value="1"/>
</dbReference>
<dbReference type="Gene3D" id="3.30.56.10">
    <property type="match status" value="2"/>
</dbReference>